<feature type="domain" description="Putative restriction endonuclease" evidence="1">
    <location>
        <begin position="15"/>
        <end position="169"/>
    </location>
</feature>
<protein>
    <submittedName>
        <fullName evidence="2">Uma2 family endonuclease</fullName>
    </submittedName>
</protein>
<reference evidence="2 3" key="1">
    <citation type="submission" date="2019-07" db="EMBL/GenBank/DDBJ databases">
        <title>Genomic Encyclopedia of Type Strains, Phase I: the one thousand microbial genomes (KMG-I) project.</title>
        <authorList>
            <person name="Kyrpides N."/>
        </authorList>
    </citation>
    <scope>NUCLEOTIDE SEQUENCE [LARGE SCALE GENOMIC DNA]</scope>
    <source>
        <strain evidence="2 3">DSM 6562</strain>
    </source>
</reference>
<keyword evidence="2" id="KW-0540">Nuclease</keyword>
<accession>A0A5S4ZV05</accession>
<keyword evidence="2" id="KW-0378">Hydrolase</keyword>
<dbReference type="InterPro" id="IPR008538">
    <property type="entry name" value="Uma2"/>
</dbReference>
<keyword evidence="3" id="KW-1185">Reference proteome</keyword>
<dbReference type="InterPro" id="IPR011335">
    <property type="entry name" value="Restrct_endonuc-II-like"/>
</dbReference>
<dbReference type="PANTHER" id="PTHR36558:SF1">
    <property type="entry name" value="RESTRICTION ENDONUCLEASE DOMAIN-CONTAINING PROTEIN-RELATED"/>
    <property type="match status" value="1"/>
</dbReference>
<evidence type="ECO:0000259" key="1">
    <source>
        <dbReference type="Pfam" id="PF05685"/>
    </source>
</evidence>
<dbReference type="Gene3D" id="3.90.1570.10">
    <property type="entry name" value="tt1808, chain A"/>
    <property type="match status" value="1"/>
</dbReference>
<dbReference type="RefSeq" id="WP_243131600.1">
    <property type="nucleotide sequence ID" value="NZ_VNHM01000003.1"/>
</dbReference>
<proteinExistence type="predicted"/>
<dbReference type="PANTHER" id="PTHR36558">
    <property type="entry name" value="GLR1098 PROTEIN"/>
    <property type="match status" value="1"/>
</dbReference>
<sequence>MPQASQIPARYSYRDYLQLPDCSCEIINGELFAMTPAPTVRHQLVLRNVLLLLVERLKGSGCEVISAPCDVLLPGDIKDIGDTSTIVQPDIFVVCDNFKLKEKYCLGAPDLIVEIVSPSRPSMDYVKKLHIYEKYGVREYWIVNYQQQEVMVYKLCGNEYGAPKTHVDGHIEPGIFGDLGLALKDIFA</sequence>
<dbReference type="Proteomes" id="UP000323166">
    <property type="component" value="Unassembled WGS sequence"/>
</dbReference>
<gene>
    <name evidence="2" type="ORF">LX24_00663</name>
</gene>
<organism evidence="2 3">
    <name type="scientific">Desulfallas thermosapovorans DSM 6562</name>
    <dbReference type="NCBI Taxonomy" id="1121431"/>
    <lineage>
        <taxon>Bacteria</taxon>
        <taxon>Bacillati</taxon>
        <taxon>Bacillota</taxon>
        <taxon>Clostridia</taxon>
        <taxon>Eubacteriales</taxon>
        <taxon>Desulfallaceae</taxon>
        <taxon>Desulfallas</taxon>
    </lineage>
</organism>
<dbReference type="SUPFAM" id="SSF52980">
    <property type="entry name" value="Restriction endonuclease-like"/>
    <property type="match status" value="1"/>
</dbReference>
<evidence type="ECO:0000313" key="3">
    <source>
        <dbReference type="Proteomes" id="UP000323166"/>
    </source>
</evidence>
<comment type="caution">
    <text evidence="2">The sequence shown here is derived from an EMBL/GenBank/DDBJ whole genome shotgun (WGS) entry which is preliminary data.</text>
</comment>
<dbReference type="GO" id="GO:0004519">
    <property type="term" value="F:endonuclease activity"/>
    <property type="evidence" value="ECO:0007669"/>
    <property type="project" value="UniProtKB-KW"/>
</dbReference>
<dbReference type="CDD" id="cd06260">
    <property type="entry name" value="DUF820-like"/>
    <property type="match status" value="1"/>
</dbReference>
<name>A0A5S4ZV05_9FIRM</name>
<keyword evidence="2" id="KW-0255">Endonuclease</keyword>
<dbReference type="InterPro" id="IPR012296">
    <property type="entry name" value="Nuclease_put_TT1808"/>
</dbReference>
<dbReference type="AlphaFoldDB" id="A0A5S4ZV05"/>
<evidence type="ECO:0000313" key="2">
    <source>
        <dbReference type="EMBL" id="TYO96854.1"/>
    </source>
</evidence>
<dbReference type="EMBL" id="VNHM01000003">
    <property type="protein sequence ID" value="TYO96854.1"/>
    <property type="molecule type" value="Genomic_DNA"/>
</dbReference>
<dbReference type="Pfam" id="PF05685">
    <property type="entry name" value="Uma2"/>
    <property type="match status" value="1"/>
</dbReference>